<protein>
    <submittedName>
        <fullName evidence="1">Uncharacterized protein</fullName>
    </submittedName>
</protein>
<proteinExistence type="predicted"/>
<sequence length="207" mass="24072">MIHATLEQDMFEAFSNEKFIWFWSAHSYGTRWLSFFGEVDRKPPLHARYIVELEGGLYASTQAIRRGTRVRNAGEILGTLNVMAGSLYCHGARLTFDEPGMPQRKWTIKRDDFALIEIEGDTVSWKIEYTELDNEDWTLACFSEGKLVFQYCVPSFRDMFTRKYWSRISQFEWGWHGVARGGPDFSKHLPALLFLLQYGNNGCPDRC</sequence>
<name>A0A366H4K8_9BACT</name>
<dbReference type="EMBL" id="QNRR01000015">
    <property type="protein sequence ID" value="RBP36945.1"/>
    <property type="molecule type" value="Genomic_DNA"/>
</dbReference>
<evidence type="ECO:0000313" key="1">
    <source>
        <dbReference type="EMBL" id="RBP36945.1"/>
    </source>
</evidence>
<evidence type="ECO:0000313" key="2">
    <source>
        <dbReference type="Proteomes" id="UP000253426"/>
    </source>
</evidence>
<keyword evidence="2" id="KW-1185">Reference proteome</keyword>
<dbReference type="AlphaFoldDB" id="A0A366H4K8"/>
<reference evidence="1 2" key="1">
    <citation type="submission" date="2018-06" db="EMBL/GenBank/DDBJ databases">
        <title>Genomic Encyclopedia of Type Strains, Phase IV (KMG-IV): sequencing the most valuable type-strain genomes for metagenomic binning, comparative biology and taxonomic classification.</title>
        <authorList>
            <person name="Goeker M."/>
        </authorList>
    </citation>
    <scope>NUCLEOTIDE SEQUENCE [LARGE SCALE GENOMIC DNA]</scope>
    <source>
        <strain evidence="1 2">DSM 25532</strain>
    </source>
</reference>
<dbReference type="Proteomes" id="UP000253426">
    <property type="component" value="Unassembled WGS sequence"/>
</dbReference>
<dbReference type="RefSeq" id="WP_113961720.1">
    <property type="nucleotide sequence ID" value="NZ_QNRR01000015.1"/>
</dbReference>
<gene>
    <name evidence="1" type="ORF">DES53_11586</name>
</gene>
<organism evidence="1 2">
    <name type="scientific">Roseimicrobium gellanilyticum</name>
    <dbReference type="NCBI Taxonomy" id="748857"/>
    <lineage>
        <taxon>Bacteria</taxon>
        <taxon>Pseudomonadati</taxon>
        <taxon>Verrucomicrobiota</taxon>
        <taxon>Verrucomicrobiia</taxon>
        <taxon>Verrucomicrobiales</taxon>
        <taxon>Verrucomicrobiaceae</taxon>
        <taxon>Roseimicrobium</taxon>
    </lineage>
</organism>
<comment type="caution">
    <text evidence="1">The sequence shown here is derived from an EMBL/GenBank/DDBJ whole genome shotgun (WGS) entry which is preliminary data.</text>
</comment>
<accession>A0A366H4K8</accession>